<dbReference type="InterPro" id="IPR050109">
    <property type="entry name" value="HTH-type_TetR-like_transc_reg"/>
</dbReference>
<evidence type="ECO:0000256" key="1">
    <source>
        <dbReference type="ARBA" id="ARBA00023125"/>
    </source>
</evidence>
<dbReference type="InterPro" id="IPR001647">
    <property type="entry name" value="HTH_TetR"/>
</dbReference>
<dbReference type="Gene3D" id="1.10.357.10">
    <property type="entry name" value="Tetracycline Repressor, domain 2"/>
    <property type="match status" value="1"/>
</dbReference>
<dbReference type="KEGG" id="mmuc:C1S78_028695"/>
<gene>
    <name evidence="4" type="ORF">C1S78_028695</name>
    <name evidence="5" type="ORF">C1S78_28620</name>
</gene>
<dbReference type="GO" id="GO:0003700">
    <property type="term" value="F:DNA-binding transcription factor activity"/>
    <property type="evidence" value="ECO:0007669"/>
    <property type="project" value="TreeGrafter"/>
</dbReference>
<dbReference type="RefSeq" id="WP_036420135.1">
    <property type="nucleotide sequence ID" value="NZ_ANBS01000002.1"/>
</dbReference>
<evidence type="ECO:0000313" key="4">
    <source>
        <dbReference type="EMBL" id="QPG69302.1"/>
    </source>
</evidence>
<reference evidence="5" key="1">
    <citation type="submission" date="2018-01" db="EMBL/GenBank/DDBJ databases">
        <title>Comparative genomics of Mycobacterium mucogenicum and Mycobacterium neoaurum clade members emphasizing tRNA and non-coding RNA.</title>
        <authorList>
            <person name="Behra P.R.K."/>
            <person name="Pettersson B.M.F."/>
            <person name="Das S."/>
            <person name="Dasgupta S."/>
            <person name="Kirsebom L.A."/>
        </authorList>
    </citation>
    <scope>NUCLEOTIDE SEQUENCE</scope>
    <source>
        <strain evidence="5">DSM 44124</strain>
    </source>
</reference>
<accession>A0A8H2JII3</accession>
<dbReference type="GeneID" id="76728946"/>
<dbReference type="Proteomes" id="UP000309231">
    <property type="component" value="Chromosome"/>
</dbReference>
<evidence type="ECO:0000313" key="5">
    <source>
        <dbReference type="EMBL" id="TLH55820.1"/>
    </source>
</evidence>
<keyword evidence="6" id="KW-1185">Reference proteome</keyword>
<name>A0A8H2JII3_MYCMU</name>
<dbReference type="SUPFAM" id="SSF46689">
    <property type="entry name" value="Homeodomain-like"/>
    <property type="match status" value="1"/>
</dbReference>
<dbReference type="PANTHER" id="PTHR30055">
    <property type="entry name" value="HTH-TYPE TRANSCRIPTIONAL REGULATOR RUTR"/>
    <property type="match status" value="1"/>
</dbReference>
<dbReference type="InterPro" id="IPR009057">
    <property type="entry name" value="Homeodomain-like_sf"/>
</dbReference>
<dbReference type="PANTHER" id="PTHR30055:SF226">
    <property type="entry name" value="HTH-TYPE TRANSCRIPTIONAL REGULATOR PKSA"/>
    <property type="match status" value="1"/>
</dbReference>
<dbReference type="PROSITE" id="PS50977">
    <property type="entry name" value="HTH_TETR_2"/>
    <property type="match status" value="1"/>
</dbReference>
<evidence type="ECO:0000313" key="6">
    <source>
        <dbReference type="Proteomes" id="UP000309231"/>
    </source>
</evidence>
<evidence type="ECO:0000256" key="2">
    <source>
        <dbReference type="PROSITE-ProRule" id="PRU00335"/>
    </source>
</evidence>
<dbReference type="EMBL" id="POTL01000001">
    <property type="protein sequence ID" value="TLH55820.1"/>
    <property type="molecule type" value="Genomic_DNA"/>
</dbReference>
<dbReference type="Pfam" id="PF00440">
    <property type="entry name" value="TetR_N"/>
    <property type="match status" value="1"/>
</dbReference>
<reference evidence="4 6" key="2">
    <citation type="journal article" date="2019" name="BMC Evol. Biol.">
        <title>Comparative genomics of Mycobacterium mucogenicum and Mycobacterium neoaurum clade members emphasizing tRNA and non-coding RNA.</title>
        <authorList>
            <person name="Behra P.R.K."/>
            <person name="Pettersson B.M.F."/>
            <person name="Das S."/>
            <person name="Dasgupta S."/>
            <person name="Kirsebom L.A."/>
        </authorList>
    </citation>
    <scope>NUCLEOTIDE SEQUENCE [LARGE SCALE GENOMIC DNA]</scope>
    <source>
        <strain evidence="4 6">DSM 44124</strain>
    </source>
</reference>
<dbReference type="PRINTS" id="PR00455">
    <property type="entry name" value="HTHTETR"/>
</dbReference>
<proteinExistence type="predicted"/>
<feature type="domain" description="HTH tetR-type" evidence="3">
    <location>
        <begin position="12"/>
        <end position="72"/>
    </location>
</feature>
<dbReference type="GO" id="GO:0000976">
    <property type="term" value="F:transcription cis-regulatory region binding"/>
    <property type="evidence" value="ECO:0007669"/>
    <property type="project" value="TreeGrafter"/>
</dbReference>
<evidence type="ECO:0000259" key="3">
    <source>
        <dbReference type="PROSITE" id="PS50977"/>
    </source>
</evidence>
<protein>
    <submittedName>
        <fullName evidence="5">TetR/AcrR family transcriptional regulator</fullName>
    </submittedName>
</protein>
<dbReference type="EMBL" id="CP062008">
    <property type="protein sequence ID" value="QPG69302.1"/>
    <property type="molecule type" value="Genomic_DNA"/>
</dbReference>
<dbReference type="AlphaFoldDB" id="A0A8H2JII3"/>
<organism evidence="5">
    <name type="scientific">Mycolicibacterium mucogenicum DSM 44124</name>
    <dbReference type="NCBI Taxonomy" id="1226753"/>
    <lineage>
        <taxon>Bacteria</taxon>
        <taxon>Bacillati</taxon>
        <taxon>Actinomycetota</taxon>
        <taxon>Actinomycetes</taxon>
        <taxon>Mycobacteriales</taxon>
        <taxon>Mycobacteriaceae</taxon>
        <taxon>Mycolicibacterium</taxon>
    </lineage>
</organism>
<sequence length="204" mass="23208">MTPPRRAQRRGIAVQERILDAAVRALVEHGYAGTSTLRIQQMAEVSRGSLLHQFPSRDALLVAAVQHLAEARFNELSTRTAWPDDPGERIRAAVMTMWSTYQQDYFWAATELWLAARHNAELRDSLEQQERVLYRQVRTVTDAMFGEPLNQHPDYARVRETLNTSMRGVALTYAFDRRNALRDPHLPDWIALAACLLPADPATS</sequence>
<reference evidence="4 6" key="3">
    <citation type="journal article" date="2019" name="Sci. Rep.">
        <title>Insight into the biology of Mycobacterium mucogenicum and Mycobacterium neoaurum clade members.</title>
        <authorList>
            <person name="Behra P.R.K."/>
            <person name="Pettersson B.M.F."/>
            <person name="Ramesh M."/>
            <person name="Dasgupta S."/>
            <person name="Kirsebom L.A."/>
        </authorList>
    </citation>
    <scope>NUCLEOTIDE SEQUENCE [LARGE SCALE GENOMIC DNA]</scope>
    <source>
        <strain evidence="4 6">DSM 44124</strain>
    </source>
</reference>
<keyword evidence="1 2" id="KW-0238">DNA-binding</keyword>
<feature type="DNA-binding region" description="H-T-H motif" evidence="2">
    <location>
        <begin position="35"/>
        <end position="54"/>
    </location>
</feature>